<dbReference type="Proteomes" id="UP000266723">
    <property type="component" value="Unassembled WGS sequence"/>
</dbReference>
<reference evidence="1 2" key="1">
    <citation type="journal article" date="2020" name="BMC Genomics">
        <title>Intraspecific diversification of the crop wild relative Brassica cretica Lam. using demographic model selection.</title>
        <authorList>
            <person name="Kioukis A."/>
            <person name="Michalopoulou V.A."/>
            <person name="Briers L."/>
            <person name="Pirintsos S."/>
            <person name="Studholme D.J."/>
            <person name="Pavlidis P."/>
            <person name="Sarris P.F."/>
        </authorList>
    </citation>
    <scope>NUCLEOTIDE SEQUENCE [LARGE SCALE GENOMIC DNA]</scope>
    <source>
        <strain evidence="2">cv. PFS-1207/04</strain>
    </source>
</reference>
<accession>A0ABQ7ELR7</accession>
<keyword evidence="2" id="KW-1185">Reference proteome</keyword>
<sequence length="96" mass="10292">MSLTAVDGLTFQENIGNSLSYLFLALSSTNTPIFLDSNGKHHCPRAKSGATGLSEKDACLNLGVTITSCFNRRPCLNTMEKARSPLTITNCSIPGR</sequence>
<evidence type="ECO:0000313" key="1">
    <source>
        <dbReference type="EMBL" id="KAF3597680.1"/>
    </source>
</evidence>
<proteinExistence type="predicted"/>
<name>A0ABQ7ELR7_BRACR</name>
<dbReference type="EMBL" id="QGKV02000299">
    <property type="protein sequence ID" value="KAF3597680.1"/>
    <property type="molecule type" value="Genomic_DNA"/>
</dbReference>
<protein>
    <submittedName>
        <fullName evidence="1">Uncharacterized protein</fullName>
    </submittedName>
</protein>
<organism evidence="1 2">
    <name type="scientific">Brassica cretica</name>
    <name type="common">Mustard</name>
    <dbReference type="NCBI Taxonomy" id="69181"/>
    <lineage>
        <taxon>Eukaryota</taxon>
        <taxon>Viridiplantae</taxon>
        <taxon>Streptophyta</taxon>
        <taxon>Embryophyta</taxon>
        <taxon>Tracheophyta</taxon>
        <taxon>Spermatophyta</taxon>
        <taxon>Magnoliopsida</taxon>
        <taxon>eudicotyledons</taxon>
        <taxon>Gunneridae</taxon>
        <taxon>Pentapetalae</taxon>
        <taxon>rosids</taxon>
        <taxon>malvids</taxon>
        <taxon>Brassicales</taxon>
        <taxon>Brassicaceae</taxon>
        <taxon>Brassiceae</taxon>
        <taxon>Brassica</taxon>
    </lineage>
</organism>
<comment type="caution">
    <text evidence="1">The sequence shown here is derived from an EMBL/GenBank/DDBJ whole genome shotgun (WGS) entry which is preliminary data.</text>
</comment>
<evidence type="ECO:0000313" key="2">
    <source>
        <dbReference type="Proteomes" id="UP000266723"/>
    </source>
</evidence>
<gene>
    <name evidence="1" type="ORF">DY000_02024566</name>
</gene>